<dbReference type="Proteomes" id="UP000198724">
    <property type="component" value="Unassembled WGS sequence"/>
</dbReference>
<dbReference type="GO" id="GO:0016780">
    <property type="term" value="F:phosphotransferase activity, for other substituted phosphate groups"/>
    <property type="evidence" value="ECO:0007669"/>
    <property type="project" value="TreeGrafter"/>
</dbReference>
<evidence type="ECO:0000313" key="5">
    <source>
        <dbReference type="Proteomes" id="UP000198724"/>
    </source>
</evidence>
<proteinExistence type="inferred from homology"/>
<evidence type="ECO:0000259" key="3">
    <source>
        <dbReference type="Pfam" id="PF02397"/>
    </source>
</evidence>
<dbReference type="AlphaFoldDB" id="A0A1I2QZD7"/>
<dbReference type="STRING" id="1436961.SAMN05421739_102171"/>
<keyword evidence="5" id="KW-1185">Reference proteome</keyword>
<keyword evidence="2" id="KW-1133">Transmembrane helix</keyword>
<accession>A0A1I2QZD7</accession>
<comment type="similarity">
    <text evidence="1">Belongs to the bacterial sugar transferase family.</text>
</comment>
<dbReference type="EMBL" id="FOOT01000002">
    <property type="protein sequence ID" value="SFG32629.1"/>
    <property type="molecule type" value="Genomic_DNA"/>
</dbReference>
<feature type="transmembrane region" description="Helical" evidence="2">
    <location>
        <begin position="12"/>
        <end position="39"/>
    </location>
</feature>
<evidence type="ECO:0000256" key="2">
    <source>
        <dbReference type="SAM" id="Phobius"/>
    </source>
</evidence>
<gene>
    <name evidence="4" type="ORF">SAMN05421739_102171</name>
</gene>
<keyword evidence="4" id="KW-0808">Transferase</keyword>
<organism evidence="4 5">
    <name type="scientific">Pontibacter chinhatensis</name>
    <dbReference type="NCBI Taxonomy" id="1436961"/>
    <lineage>
        <taxon>Bacteria</taxon>
        <taxon>Pseudomonadati</taxon>
        <taxon>Bacteroidota</taxon>
        <taxon>Cytophagia</taxon>
        <taxon>Cytophagales</taxon>
        <taxon>Hymenobacteraceae</taxon>
        <taxon>Pontibacter</taxon>
    </lineage>
</organism>
<reference evidence="5" key="1">
    <citation type="submission" date="2016-10" db="EMBL/GenBank/DDBJ databases">
        <authorList>
            <person name="Varghese N."/>
            <person name="Submissions S."/>
        </authorList>
    </citation>
    <scope>NUCLEOTIDE SEQUENCE [LARGE SCALE GENOMIC DNA]</scope>
    <source>
        <strain evidence="5">LP51</strain>
    </source>
</reference>
<keyword evidence="2" id="KW-0472">Membrane</keyword>
<evidence type="ECO:0000256" key="1">
    <source>
        <dbReference type="ARBA" id="ARBA00006464"/>
    </source>
</evidence>
<dbReference type="OrthoDB" id="9808602at2"/>
<dbReference type="PANTHER" id="PTHR30576">
    <property type="entry name" value="COLANIC BIOSYNTHESIS UDP-GLUCOSE LIPID CARRIER TRANSFERASE"/>
    <property type="match status" value="1"/>
</dbReference>
<sequence>MNWFYRNFLKRLFDFILSLIGFTILLPVFLVVTGLLYFANQGKPFFLQPRPGRNGKIFRVIKYKTMNDLKDEQGNLLPDEVRLTSVGKFVRKTSLDEIPQLLNVIKGDMSLIGPRPLLVEYLPLYNEEQQRRHQVRPGITGWAQVNGRNAISWNQKFQYDVWYVDNMTPWLDLKIIFLTIFKIFKSEGISAEGVATMPKFQGNDN</sequence>
<dbReference type="InterPro" id="IPR003362">
    <property type="entry name" value="Bact_transf"/>
</dbReference>
<keyword evidence="2" id="KW-0812">Transmembrane</keyword>
<dbReference type="RefSeq" id="WP_092099647.1">
    <property type="nucleotide sequence ID" value="NZ_FOOT01000002.1"/>
</dbReference>
<dbReference type="Pfam" id="PF02397">
    <property type="entry name" value="Bac_transf"/>
    <property type="match status" value="1"/>
</dbReference>
<name>A0A1I2QZD7_9BACT</name>
<dbReference type="PANTHER" id="PTHR30576:SF8">
    <property type="entry name" value="UNDECAPRENYL-PHOSPHATE GALACTOSE PHOSPHOTRANSFERASE"/>
    <property type="match status" value="1"/>
</dbReference>
<protein>
    <submittedName>
        <fullName evidence="4">Sugar transferase involved in LPS biosynthesis (Colanic, teichoic acid)</fullName>
    </submittedName>
</protein>
<feature type="domain" description="Bacterial sugar transferase" evidence="3">
    <location>
        <begin position="10"/>
        <end position="185"/>
    </location>
</feature>
<evidence type="ECO:0000313" key="4">
    <source>
        <dbReference type="EMBL" id="SFG32629.1"/>
    </source>
</evidence>